<dbReference type="PANTHER" id="PTHR12358:SF105">
    <property type="entry name" value="DAGKC DOMAIN-CONTAINING PROTEIN"/>
    <property type="match status" value="1"/>
</dbReference>
<dbReference type="GO" id="GO:0046512">
    <property type="term" value="P:sphingosine biosynthetic process"/>
    <property type="evidence" value="ECO:0007669"/>
    <property type="project" value="TreeGrafter"/>
</dbReference>
<dbReference type="GO" id="GO:0005737">
    <property type="term" value="C:cytoplasm"/>
    <property type="evidence" value="ECO:0007669"/>
    <property type="project" value="TreeGrafter"/>
</dbReference>
<accession>A0A9P6CWK4</accession>
<evidence type="ECO:0000259" key="1">
    <source>
        <dbReference type="PROSITE" id="PS50146"/>
    </source>
</evidence>
<comment type="caution">
    <text evidence="2">The sequence shown here is derived from an EMBL/GenBank/DDBJ whole genome shotgun (WGS) entry which is preliminary data.</text>
</comment>
<dbReference type="PANTHER" id="PTHR12358">
    <property type="entry name" value="SPHINGOSINE KINASE"/>
    <property type="match status" value="1"/>
</dbReference>
<protein>
    <recommendedName>
        <fullName evidence="1">DAGKc domain-containing protein</fullName>
    </recommendedName>
</protein>
<dbReference type="InterPro" id="IPR001206">
    <property type="entry name" value="Diacylglycerol_kinase_cat_dom"/>
</dbReference>
<dbReference type="Pfam" id="PF00781">
    <property type="entry name" value="DAGK_cat"/>
    <property type="match status" value="1"/>
</dbReference>
<dbReference type="EMBL" id="MU155337">
    <property type="protein sequence ID" value="KAF9475329.1"/>
    <property type="molecule type" value="Genomic_DNA"/>
</dbReference>
<sequence length="363" mass="38193">MLVLINPVCGHSSAPAFVAEHVRPLLPADADVVITADHADAPARVAQQPGSGPLTVVLASGDGTLHDIISAVPPTRPIHFALVPCGTANALYASLFPPPASPDLAYKLQSVQALLDRKSPLPLALASTTLGDVTSVSAVVVSTSLHASILHDSEALRKDHPGIERFKIAAQQNSTKWYNALLTLTPAPSQSAVQIYDGTAFVPHSSSSREPLTLSGPFVYFLSTVNVDRLEPAFRITPLARAQPSPSTCDVVVIRPLRSPALHADTPTARDAFAATTWAVLGAAYQDGAHVRLAYTPDGQVAPAPAGDLVVEYFRCGGWTWTPQQDDHDAHLVCADGAVSTIPPHASAICTIDAFKHAFAVYA</sequence>
<evidence type="ECO:0000313" key="2">
    <source>
        <dbReference type="EMBL" id="KAF9475329.1"/>
    </source>
</evidence>
<gene>
    <name evidence="2" type="ORF">BDN70DRAFT_915039</name>
</gene>
<dbReference type="InterPro" id="IPR017438">
    <property type="entry name" value="ATP-NAD_kinase_N"/>
</dbReference>
<dbReference type="SUPFAM" id="SSF111331">
    <property type="entry name" value="NAD kinase/diacylglycerol kinase-like"/>
    <property type="match status" value="1"/>
</dbReference>
<dbReference type="InterPro" id="IPR050187">
    <property type="entry name" value="Lipid_Phosphate_FormReg"/>
</dbReference>
<dbReference type="GO" id="GO:0016020">
    <property type="term" value="C:membrane"/>
    <property type="evidence" value="ECO:0007669"/>
    <property type="project" value="TreeGrafter"/>
</dbReference>
<dbReference type="InterPro" id="IPR016064">
    <property type="entry name" value="NAD/diacylglycerol_kinase_sf"/>
</dbReference>
<dbReference type="AlphaFoldDB" id="A0A9P6CWK4"/>
<name>A0A9P6CWK4_9AGAR</name>
<dbReference type="OrthoDB" id="336240at2759"/>
<organism evidence="2 3">
    <name type="scientific">Pholiota conissans</name>
    <dbReference type="NCBI Taxonomy" id="109636"/>
    <lineage>
        <taxon>Eukaryota</taxon>
        <taxon>Fungi</taxon>
        <taxon>Dikarya</taxon>
        <taxon>Basidiomycota</taxon>
        <taxon>Agaricomycotina</taxon>
        <taxon>Agaricomycetes</taxon>
        <taxon>Agaricomycetidae</taxon>
        <taxon>Agaricales</taxon>
        <taxon>Agaricineae</taxon>
        <taxon>Strophariaceae</taxon>
        <taxon>Pholiota</taxon>
    </lineage>
</organism>
<dbReference type="PROSITE" id="PS50146">
    <property type="entry name" value="DAGK"/>
    <property type="match status" value="1"/>
</dbReference>
<feature type="domain" description="DAGKc" evidence="1">
    <location>
        <begin position="1"/>
        <end position="132"/>
    </location>
</feature>
<dbReference type="SMART" id="SM00046">
    <property type="entry name" value="DAGKc"/>
    <property type="match status" value="1"/>
</dbReference>
<dbReference type="Gene3D" id="3.40.50.10330">
    <property type="entry name" value="Probable inorganic polyphosphate/atp-NAD kinase, domain 1"/>
    <property type="match status" value="1"/>
</dbReference>
<dbReference type="Proteomes" id="UP000807469">
    <property type="component" value="Unassembled WGS sequence"/>
</dbReference>
<reference evidence="2" key="1">
    <citation type="submission" date="2020-11" db="EMBL/GenBank/DDBJ databases">
        <authorList>
            <consortium name="DOE Joint Genome Institute"/>
            <person name="Ahrendt S."/>
            <person name="Riley R."/>
            <person name="Andreopoulos W."/>
            <person name="Labutti K."/>
            <person name="Pangilinan J."/>
            <person name="Ruiz-Duenas F.J."/>
            <person name="Barrasa J.M."/>
            <person name="Sanchez-Garcia M."/>
            <person name="Camarero S."/>
            <person name="Miyauchi S."/>
            <person name="Serrano A."/>
            <person name="Linde D."/>
            <person name="Babiker R."/>
            <person name="Drula E."/>
            <person name="Ayuso-Fernandez I."/>
            <person name="Pacheco R."/>
            <person name="Padilla G."/>
            <person name="Ferreira P."/>
            <person name="Barriuso J."/>
            <person name="Kellner H."/>
            <person name="Castanera R."/>
            <person name="Alfaro M."/>
            <person name="Ramirez L."/>
            <person name="Pisabarro A.G."/>
            <person name="Kuo A."/>
            <person name="Tritt A."/>
            <person name="Lipzen A."/>
            <person name="He G."/>
            <person name="Yan M."/>
            <person name="Ng V."/>
            <person name="Cullen D."/>
            <person name="Martin F."/>
            <person name="Rosso M.-N."/>
            <person name="Henrissat B."/>
            <person name="Hibbett D."/>
            <person name="Martinez A.T."/>
            <person name="Grigoriev I.V."/>
        </authorList>
    </citation>
    <scope>NUCLEOTIDE SEQUENCE</scope>
    <source>
        <strain evidence="2">CIRM-BRFM 674</strain>
    </source>
</reference>
<keyword evidence="3" id="KW-1185">Reference proteome</keyword>
<proteinExistence type="predicted"/>
<evidence type="ECO:0000313" key="3">
    <source>
        <dbReference type="Proteomes" id="UP000807469"/>
    </source>
</evidence>
<dbReference type="GO" id="GO:0001727">
    <property type="term" value="F:lipid kinase activity"/>
    <property type="evidence" value="ECO:0007669"/>
    <property type="project" value="TreeGrafter"/>
</dbReference>